<keyword evidence="9 10" id="KW-0456">Lyase</keyword>
<dbReference type="GO" id="GO:0004408">
    <property type="term" value="F:holocytochrome-c synthase activity"/>
    <property type="evidence" value="ECO:0007669"/>
    <property type="project" value="UniProtKB-EC"/>
</dbReference>
<protein>
    <recommendedName>
        <fullName evidence="10">Holocytochrome c-type synthase</fullName>
        <ecNumber evidence="10">4.4.1.17</ecNumber>
    </recommendedName>
</protein>
<evidence type="ECO:0000256" key="2">
    <source>
        <dbReference type="ARBA" id="ARBA00007255"/>
    </source>
</evidence>
<keyword evidence="3 10" id="KW-0349">Heme</keyword>
<dbReference type="STRING" id="1573173.A0A167CDS1"/>
<keyword evidence="4 10" id="KW-0479">Metal-binding</keyword>
<feature type="region of interest" description="Disordered" evidence="11">
    <location>
        <begin position="199"/>
        <end position="220"/>
    </location>
</feature>
<comment type="catalytic activity">
    <reaction evidence="10">
        <text>holo-[cytochrome c] = apo-[cytochrome c] + heme b</text>
        <dbReference type="Rhea" id="RHEA:22648"/>
        <dbReference type="Rhea" id="RHEA-COMP:10725"/>
        <dbReference type="Rhea" id="RHEA-COMP:10726"/>
        <dbReference type="ChEBI" id="CHEBI:29950"/>
        <dbReference type="ChEBI" id="CHEBI:60344"/>
        <dbReference type="ChEBI" id="CHEBI:83739"/>
        <dbReference type="EC" id="4.4.1.17"/>
    </reaction>
</comment>
<dbReference type="PANTHER" id="PTHR12743">
    <property type="entry name" value="CYTOCHROME C1 HEME LYASE"/>
    <property type="match status" value="1"/>
</dbReference>
<evidence type="ECO:0000256" key="5">
    <source>
        <dbReference type="ARBA" id="ARBA00022792"/>
    </source>
</evidence>
<dbReference type="Proteomes" id="UP000076584">
    <property type="component" value="Unassembled WGS sequence"/>
</dbReference>
<dbReference type="InterPro" id="IPR000511">
    <property type="entry name" value="Holocyt_c/c1_synthase"/>
</dbReference>
<dbReference type="EMBL" id="LFIW01001383">
    <property type="protein sequence ID" value="KZL82460.1"/>
    <property type="molecule type" value="Genomic_DNA"/>
</dbReference>
<evidence type="ECO:0000313" key="13">
    <source>
        <dbReference type="Proteomes" id="UP000076584"/>
    </source>
</evidence>
<keyword evidence="5 10" id="KW-0999">Mitochondrion inner membrane</keyword>
<evidence type="ECO:0000256" key="3">
    <source>
        <dbReference type="ARBA" id="ARBA00022617"/>
    </source>
</evidence>
<comment type="function">
    <text evidence="10">Lyase that catalyzes the covalent linking of the heme group to the cytochrome C apoprotein to produce the mature functional cytochrome.</text>
</comment>
<comment type="subcellular location">
    <subcellularLocation>
        <location evidence="1 10">Mitochondrion inner membrane</location>
    </subcellularLocation>
</comment>
<dbReference type="EC" id="4.4.1.17" evidence="10"/>
<evidence type="ECO:0000256" key="11">
    <source>
        <dbReference type="SAM" id="MobiDB-lite"/>
    </source>
</evidence>
<dbReference type="GO" id="GO:0046872">
    <property type="term" value="F:metal ion binding"/>
    <property type="evidence" value="ECO:0007669"/>
    <property type="project" value="UniProtKB-KW"/>
</dbReference>
<evidence type="ECO:0000256" key="4">
    <source>
        <dbReference type="ARBA" id="ARBA00022723"/>
    </source>
</evidence>
<dbReference type="PROSITE" id="PS00822">
    <property type="entry name" value="CYTO_HEME_LYASE_2"/>
    <property type="match status" value="1"/>
</dbReference>
<gene>
    <name evidence="12" type="ORF">CI238_03132</name>
</gene>
<name>A0A167CDS1_COLIC</name>
<feature type="region of interest" description="Disordered" evidence="11">
    <location>
        <begin position="122"/>
        <end position="170"/>
    </location>
</feature>
<dbReference type="GO" id="GO:0005743">
    <property type="term" value="C:mitochondrial inner membrane"/>
    <property type="evidence" value="ECO:0007669"/>
    <property type="project" value="UniProtKB-SubCell"/>
</dbReference>
<keyword evidence="8 10" id="KW-0472">Membrane</keyword>
<evidence type="ECO:0000256" key="8">
    <source>
        <dbReference type="ARBA" id="ARBA00023136"/>
    </source>
</evidence>
<evidence type="ECO:0000256" key="7">
    <source>
        <dbReference type="ARBA" id="ARBA00023128"/>
    </source>
</evidence>
<evidence type="ECO:0000256" key="6">
    <source>
        <dbReference type="ARBA" id="ARBA00023004"/>
    </source>
</evidence>
<reference evidence="12 13" key="1">
    <citation type="submission" date="2015-06" db="EMBL/GenBank/DDBJ databases">
        <title>Survival trade-offs in plant roots during colonization by closely related pathogenic and mutualistic fungi.</title>
        <authorList>
            <person name="Hacquard S."/>
            <person name="Kracher B."/>
            <person name="Hiruma K."/>
            <person name="Weinman A."/>
            <person name="Muench P."/>
            <person name="Garrido Oter R."/>
            <person name="Ver Loren van Themaat E."/>
            <person name="Dallerey J.-F."/>
            <person name="Damm U."/>
            <person name="Henrissat B."/>
            <person name="Lespinet O."/>
            <person name="Thon M."/>
            <person name="Kemen E."/>
            <person name="McHardy A.C."/>
            <person name="Schulze-Lefert P."/>
            <person name="O'Connell R.J."/>
        </authorList>
    </citation>
    <scope>NUCLEOTIDE SEQUENCE [LARGE SCALE GENOMIC DNA]</scope>
    <source>
        <strain evidence="12 13">MAFF 238704</strain>
    </source>
</reference>
<evidence type="ECO:0000256" key="10">
    <source>
        <dbReference type="RuleBase" id="RU363130"/>
    </source>
</evidence>
<dbReference type="AlphaFoldDB" id="A0A167CDS1"/>
<keyword evidence="7 10" id="KW-0496">Mitochondrion</keyword>
<accession>A0A167CDS1</accession>
<evidence type="ECO:0000313" key="12">
    <source>
        <dbReference type="EMBL" id="KZL82460.1"/>
    </source>
</evidence>
<dbReference type="Pfam" id="PF01265">
    <property type="entry name" value="Cyto_heme_lyase"/>
    <property type="match status" value="1"/>
</dbReference>
<comment type="similarity">
    <text evidence="2 10">Belongs to the cytochrome c-type heme lyase family.</text>
</comment>
<keyword evidence="6 10" id="KW-0408">Iron</keyword>
<keyword evidence="13" id="KW-1185">Reference proteome</keyword>
<evidence type="ECO:0000256" key="1">
    <source>
        <dbReference type="ARBA" id="ARBA00004273"/>
    </source>
</evidence>
<sequence length="419" mass="46621">MRPVTSFFFFFFPFPQQSSSNNLLRISSSHPIPSCTIICSHCCCLHSPFSLFFFNLFNCNIMGWFWADGPATSVQASSVSVSHPHGAAVPAGPPPPGCPMHNKTLDALNPSAKPAAAAAPALPSACPVPHDQRQAAAPPASACPVPHDQRQSAAPPSSCPVPHDKPKPDSKGFLQQINPLNYMFKEISQAPAENQAVALPTEREPSTIPKGSGDGNWEYPSPQQMYNALLRKGYTDTDITAVESMVSVHNFLNEGAWAEIVSWEERFGKGLYKGWQACKRGEENSDDMVEKLKDGTEVPPTLIRFQGRPKDMTPKAVMWQVAGWLYPSKFETEPPFDRHDWYVSRKMGDVEKEIRYVIDYYSGEPEPTGEPVFYLDVRPAMTPLGAAERLIRWGGDVWWKASGAEVREREQLEKQWKQN</sequence>
<feature type="compositionally biased region" description="Low complexity" evidence="11">
    <location>
        <begin position="122"/>
        <end position="146"/>
    </location>
</feature>
<organism evidence="12 13">
    <name type="scientific">Colletotrichum incanum</name>
    <name type="common">Soybean anthracnose fungus</name>
    <dbReference type="NCBI Taxonomy" id="1573173"/>
    <lineage>
        <taxon>Eukaryota</taxon>
        <taxon>Fungi</taxon>
        <taxon>Dikarya</taxon>
        <taxon>Ascomycota</taxon>
        <taxon>Pezizomycotina</taxon>
        <taxon>Sordariomycetes</taxon>
        <taxon>Hypocreomycetidae</taxon>
        <taxon>Glomerellales</taxon>
        <taxon>Glomerellaceae</taxon>
        <taxon>Colletotrichum</taxon>
        <taxon>Colletotrichum spaethianum species complex</taxon>
    </lineage>
</organism>
<proteinExistence type="inferred from homology"/>
<comment type="caution">
    <text evidence="12">The sequence shown here is derived from an EMBL/GenBank/DDBJ whole genome shotgun (WGS) entry which is preliminary data.</text>
</comment>
<evidence type="ECO:0000256" key="9">
    <source>
        <dbReference type="ARBA" id="ARBA00023239"/>
    </source>
</evidence>
<dbReference type="PANTHER" id="PTHR12743:SF3">
    <property type="entry name" value="HOLOCYTOCHROME-C SYNTHASE"/>
    <property type="match status" value="1"/>
</dbReference>